<evidence type="ECO:0000313" key="7">
    <source>
        <dbReference type="EnsemblMetazoa" id="G13603.1:cds"/>
    </source>
</evidence>
<feature type="compositionally biased region" description="Basic and acidic residues" evidence="5">
    <location>
        <begin position="224"/>
        <end position="250"/>
    </location>
</feature>
<dbReference type="AlphaFoldDB" id="A0A8W8IEW3"/>
<dbReference type="Pfam" id="PF01363">
    <property type="entry name" value="FYVE"/>
    <property type="match status" value="1"/>
</dbReference>
<dbReference type="SMR" id="A0A8W8IEW3"/>
<evidence type="ECO:0000256" key="2">
    <source>
        <dbReference type="ARBA" id="ARBA00022771"/>
    </source>
</evidence>
<protein>
    <recommendedName>
        <fullName evidence="6">FYVE-type domain-containing protein</fullName>
    </recommendedName>
</protein>
<dbReference type="EnsemblMetazoa" id="G13603.1">
    <property type="protein sequence ID" value="G13603.1:cds"/>
    <property type="gene ID" value="G13603"/>
</dbReference>
<evidence type="ECO:0000256" key="1">
    <source>
        <dbReference type="ARBA" id="ARBA00022723"/>
    </source>
</evidence>
<dbReference type="InterPro" id="IPR011011">
    <property type="entry name" value="Znf_FYVE_PHD"/>
</dbReference>
<feature type="region of interest" description="Disordered" evidence="5">
    <location>
        <begin position="294"/>
        <end position="374"/>
    </location>
</feature>
<dbReference type="InterPro" id="IPR000306">
    <property type="entry name" value="Znf_FYVE"/>
</dbReference>
<dbReference type="GO" id="GO:0032154">
    <property type="term" value="C:cleavage furrow"/>
    <property type="evidence" value="ECO:0007669"/>
    <property type="project" value="TreeGrafter"/>
</dbReference>
<dbReference type="GO" id="GO:0009838">
    <property type="term" value="P:abscission"/>
    <property type="evidence" value="ECO:0007669"/>
    <property type="project" value="TreeGrafter"/>
</dbReference>
<dbReference type="SMART" id="SM00064">
    <property type="entry name" value="FYVE"/>
    <property type="match status" value="1"/>
</dbReference>
<feature type="region of interest" description="Disordered" evidence="5">
    <location>
        <begin position="207"/>
        <end position="258"/>
    </location>
</feature>
<evidence type="ECO:0000259" key="6">
    <source>
        <dbReference type="PROSITE" id="PS50178"/>
    </source>
</evidence>
<dbReference type="SUPFAM" id="SSF57845">
    <property type="entry name" value="B-box zinc-binding domain"/>
    <property type="match status" value="1"/>
</dbReference>
<keyword evidence="3" id="KW-0862">Zinc</keyword>
<dbReference type="Gene3D" id="3.30.40.10">
    <property type="entry name" value="Zinc/RING finger domain, C3HC4 (zinc finger)"/>
    <property type="match status" value="1"/>
</dbReference>
<dbReference type="OMA" id="CYRECHD"/>
<dbReference type="PROSITE" id="PS50178">
    <property type="entry name" value="ZF_FYVE"/>
    <property type="match status" value="1"/>
</dbReference>
<feature type="region of interest" description="Disordered" evidence="5">
    <location>
        <begin position="144"/>
        <end position="174"/>
    </location>
</feature>
<reference evidence="7" key="1">
    <citation type="submission" date="2022-08" db="UniProtKB">
        <authorList>
            <consortium name="EnsemblMetazoa"/>
        </authorList>
    </citation>
    <scope>IDENTIFICATION</scope>
    <source>
        <strain evidence="7">05x7-T-G4-1.051#20</strain>
    </source>
</reference>
<feature type="compositionally biased region" description="Basic and acidic residues" evidence="5">
    <location>
        <begin position="82"/>
        <end position="93"/>
    </location>
</feature>
<dbReference type="SUPFAM" id="SSF57903">
    <property type="entry name" value="FYVE/PHD zinc finger"/>
    <property type="match status" value="1"/>
</dbReference>
<evidence type="ECO:0000256" key="4">
    <source>
        <dbReference type="PROSITE-ProRule" id="PRU00091"/>
    </source>
</evidence>
<feature type="region of interest" description="Disordered" evidence="5">
    <location>
        <begin position="82"/>
        <end position="116"/>
    </location>
</feature>
<sequence length="428" mass="48593">MSCYSCGAGFGFFSKEHGCKNCGFAFCGKCLTKKCEIPKLNNEKHKVCNKCYNILTGKINPEEKKRDVSPPEAYKKRLAALQEKEKHGKDSHSKKTHLGSKGSSKHPSHSTPEREIEERLHKLKQKPPEQVAKENVSEKEIKERLARLKGENPDIQASQTKMTAHKPVEHKTQQLQIDDLLDEISNEMDLENRLPNNITELEGRLAGLKGERNTDQSASTNENDLNRGETKDTKPYVKNITDDNGKKSNEDGGEISAEEINKIMEETSEECELEARRALKNLEKDKNIMKRLQEIKGRQNEDVNKQGEGSGTDDPENQAENSDTDNEEQQASDIIKQIMEEDKLDEAAAKDGISVKSSNKPRKAPKPEQEDIEDDELPYCSICTEDATIRCHGCDLDLYCNRCWKESHVDFQMEDHVTSKYTKPKEWT</sequence>
<dbReference type="GO" id="GO:0032266">
    <property type="term" value="F:phosphatidylinositol-3-phosphate binding"/>
    <property type="evidence" value="ECO:0007669"/>
    <property type="project" value="TreeGrafter"/>
</dbReference>
<evidence type="ECO:0000256" key="3">
    <source>
        <dbReference type="ARBA" id="ARBA00022833"/>
    </source>
</evidence>
<name>A0A8W8IEW3_MAGGI</name>
<feature type="domain" description="FYVE-type" evidence="6">
    <location>
        <begin position="1"/>
        <end position="56"/>
    </location>
</feature>
<dbReference type="Pfam" id="PF22586">
    <property type="entry name" value="ANCHR-like_BBOX"/>
    <property type="match status" value="1"/>
</dbReference>
<evidence type="ECO:0000313" key="8">
    <source>
        <dbReference type="Proteomes" id="UP000005408"/>
    </source>
</evidence>
<dbReference type="OrthoDB" id="5407799at2759"/>
<dbReference type="PANTHER" id="PTHR46603:SF1">
    <property type="entry name" value="ABSCISSION_NOCUT CHECKPOINT REGULATOR"/>
    <property type="match status" value="1"/>
</dbReference>
<dbReference type="GO" id="GO:0008270">
    <property type="term" value="F:zinc ion binding"/>
    <property type="evidence" value="ECO:0007669"/>
    <property type="project" value="UniProtKB-KW"/>
</dbReference>
<feature type="compositionally biased region" description="Acidic residues" evidence="5">
    <location>
        <begin position="311"/>
        <end position="330"/>
    </location>
</feature>
<evidence type="ECO:0000256" key="5">
    <source>
        <dbReference type="SAM" id="MobiDB-lite"/>
    </source>
</evidence>
<feature type="compositionally biased region" description="Basic residues" evidence="5">
    <location>
        <begin position="94"/>
        <end position="108"/>
    </location>
</feature>
<keyword evidence="2 4" id="KW-0863">Zinc-finger</keyword>
<accession>A0A8W8IEW3</accession>
<dbReference type="CDD" id="cd19817">
    <property type="entry name" value="Bbox1_ANCHR-like"/>
    <property type="match status" value="1"/>
</dbReference>
<dbReference type="InterPro" id="IPR044553">
    <property type="entry name" value="Bbox1_ANCHR"/>
</dbReference>
<proteinExistence type="predicted"/>
<feature type="compositionally biased region" description="Basic and acidic residues" evidence="5">
    <location>
        <begin position="338"/>
        <end position="349"/>
    </location>
</feature>
<dbReference type="InterPro" id="IPR017455">
    <property type="entry name" value="Znf_FYVE-rel"/>
</dbReference>
<dbReference type="Proteomes" id="UP000005408">
    <property type="component" value="Unassembled WGS sequence"/>
</dbReference>
<keyword evidence="1" id="KW-0479">Metal-binding</keyword>
<dbReference type="GO" id="GO:0030496">
    <property type="term" value="C:midbody"/>
    <property type="evidence" value="ECO:0007669"/>
    <property type="project" value="TreeGrafter"/>
</dbReference>
<feature type="compositionally biased region" description="Basic and acidic residues" evidence="5">
    <location>
        <begin position="294"/>
        <end position="305"/>
    </location>
</feature>
<organism evidence="7 8">
    <name type="scientific">Magallana gigas</name>
    <name type="common">Pacific oyster</name>
    <name type="synonym">Crassostrea gigas</name>
    <dbReference type="NCBI Taxonomy" id="29159"/>
    <lineage>
        <taxon>Eukaryota</taxon>
        <taxon>Metazoa</taxon>
        <taxon>Spiralia</taxon>
        <taxon>Lophotrochozoa</taxon>
        <taxon>Mollusca</taxon>
        <taxon>Bivalvia</taxon>
        <taxon>Autobranchia</taxon>
        <taxon>Pteriomorphia</taxon>
        <taxon>Ostreida</taxon>
        <taxon>Ostreoidea</taxon>
        <taxon>Ostreidae</taxon>
        <taxon>Magallana</taxon>
    </lineage>
</organism>
<keyword evidence="8" id="KW-1185">Reference proteome</keyword>
<dbReference type="PANTHER" id="PTHR46603">
    <property type="entry name" value="ABSCISSION/NOCUT CHECKPOINT REGULATOR"/>
    <property type="match status" value="1"/>
</dbReference>
<dbReference type="GO" id="GO:0044878">
    <property type="term" value="P:mitotic cytokinesis checkpoint signaling"/>
    <property type="evidence" value="ECO:0007669"/>
    <property type="project" value="TreeGrafter"/>
</dbReference>
<dbReference type="InterPro" id="IPR013083">
    <property type="entry name" value="Znf_RING/FYVE/PHD"/>
</dbReference>
<dbReference type="GO" id="GO:0005813">
    <property type="term" value="C:centrosome"/>
    <property type="evidence" value="ECO:0007669"/>
    <property type="project" value="TreeGrafter"/>
</dbReference>
<dbReference type="CDD" id="cd15749">
    <property type="entry name" value="FYVE_ZFY19"/>
    <property type="match status" value="1"/>
</dbReference>